<dbReference type="Gene3D" id="1.10.10.2840">
    <property type="entry name" value="PucR C-terminal helix-turn-helix domain"/>
    <property type="match status" value="1"/>
</dbReference>
<evidence type="ECO:0000256" key="1">
    <source>
        <dbReference type="ARBA" id="ARBA00006754"/>
    </source>
</evidence>
<accession>A0ABQ6NHP1</accession>
<comment type="caution">
    <text evidence="5">The sequence shown here is derived from an EMBL/GenBank/DDBJ whole genome shotgun (WGS) entry which is preliminary data.</text>
</comment>
<organism evidence="5 6">
    <name type="scientific">Paenibacillus glycanilyticus</name>
    <dbReference type="NCBI Taxonomy" id="126569"/>
    <lineage>
        <taxon>Bacteria</taxon>
        <taxon>Bacillati</taxon>
        <taxon>Bacillota</taxon>
        <taxon>Bacilli</taxon>
        <taxon>Bacillales</taxon>
        <taxon>Paenibacillaceae</taxon>
        <taxon>Paenibacillus</taxon>
    </lineage>
</organism>
<proteinExistence type="inferred from homology"/>
<evidence type="ECO:0000259" key="4">
    <source>
        <dbReference type="Pfam" id="PF17853"/>
    </source>
</evidence>
<evidence type="ECO:0000259" key="3">
    <source>
        <dbReference type="Pfam" id="PF13556"/>
    </source>
</evidence>
<dbReference type="InterPro" id="IPR041522">
    <property type="entry name" value="CdaR_GGDEF"/>
</dbReference>
<dbReference type="Proteomes" id="UP001285921">
    <property type="component" value="Unassembled WGS sequence"/>
</dbReference>
<dbReference type="RefSeq" id="WP_236013330.1">
    <property type="nucleotide sequence ID" value="NZ_BTCL01000003.1"/>
</dbReference>
<protein>
    <submittedName>
        <fullName evidence="5">Purine catabolism regulatory protein</fullName>
    </submittedName>
</protein>
<reference evidence="5 6" key="1">
    <citation type="submission" date="2023-05" db="EMBL/GenBank/DDBJ databases">
        <title>Draft genome of Paenibacillus sp. CCS26.</title>
        <authorList>
            <person name="Akita H."/>
            <person name="Shinto Y."/>
            <person name="Kimura Z."/>
        </authorList>
    </citation>
    <scope>NUCLEOTIDE SEQUENCE [LARGE SCALE GENOMIC DNA]</scope>
    <source>
        <strain evidence="5 6">CCS26</strain>
    </source>
</reference>
<dbReference type="InterPro" id="IPR025736">
    <property type="entry name" value="PucR_C-HTH_dom"/>
</dbReference>
<dbReference type="Pfam" id="PF07905">
    <property type="entry name" value="PucR"/>
    <property type="match status" value="1"/>
</dbReference>
<dbReference type="EMBL" id="BTCL01000003">
    <property type="protein sequence ID" value="GMK44253.1"/>
    <property type="molecule type" value="Genomic_DNA"/>
</dbReference>
<dbReference type="PANTHER" id="PTHR33744">
    <property type="entry name" value="CARBOHYDRATE DIACID REGULATOR"/>
    <property type="match status" value="1"/>
</dbReference>
<evidence type="ECO:0000313" key="6">
    <source>
        <dbReference type="Proteomes" id="UP001285921"/>
    </source>
</evidence>
<dbReference type="PANTHER" id="PTHR33744:SF1">
    <property type="entry name" value="DNA-BINDING TRANSCRIPTIONAL ACTIVATOR ADER"/>
    <property type="match status" value="1"/>
</dbReference>
<feature type="domain" description="PucR C-terminal helix-turn-helix" evidence="3">
    <location>
        <begin position="472"/>
        <end position="529"/>
    </location>
</feature>
<sequence>METNNQASFTCGDILLIPDFKEAVVLAGAGGMHRSINRVNVMEVPDVIDWVRPGEFLITSGFPFRDQPEAIADIIPQLVEKGVAALGIKTKRFIDEIPERALELADRLAFPVFELPATTVFSDVVRDIMERVLVTEVRELSLLQSRFQKLSQQLLYGNGIEEFLQTLDGMLNNPIVLLDDTDQLFLSPQAGLLAQAANVELWSQLRMETNLGVSFISLGDRRIRVYVSEVNDKQHEKCLLILLEWNQEHSIVDQLTIDRVGILVGLEMINANARREVELKYIDQFLQDWISGRIVAMEDLKLRAEASGSQLEDQQQLFVALVRWLNGKPAVKQLQQVVKKLRSKSLREGLQFTIAEGELIFLIPVSAQHSKQTALDRVAADLRSVIGSSTAFSLCIGNVASRPDLVCESYEEAKKIHHISTICNYEEPYVDFKRLGAFQLLYHLPHSEAVIQYRDQYIVPLLEYDKKHQSQLYETIRVYFKYNRNVKKTSAELITHYNTVSYRVERVCELLGINVDDGDDILQLYLAVKLNEMRPVTL</sequence>
<feature type="domain" description="Purine catabolism PurC-like" evidence="2">
    <location>
        <begin position="13"/>
        <end position="131"/>
    </location>
</feature>
<dbReference type="Pfam" id="PF13556">
    <property type="entry name" value="HTH_30"/>
    <property type="match status" value="1"/>
</dbReference>
<name>A0ABQ6NHP1_9BACL</name>
<comment type="similarity">
    <text evidence="1">Belongs to the CdaR family.</text>
</comment>
<feature type="domain" description="CdaR GGDEF-like" evidence="4">
    <location>
        <begin position="299"/>
        <end position="415"/>
    </location>
</feature>
<dbReference type="InterPro" id="IPR042070">
    <property type="entry name" value="PucR_C-HTH_sf"/>
</dbReference>
<dbReference type="Pfam" id="PF17853">
    <property type="entry name" value="GGDEF_2"/>
    <property type="match status" value="1"/>
</dbReference>
<dbReference type="InterPro" id="IPR051448">
    <property type="entry name" value="CdaR-like_regulators"/>
</dbReference>
<keyword evidence="6" id="KW-1185">Reference proteome</keyword>
<evidence type="ECO:0000259" key="2">
    <source>
        <dbReference type="Pfam" id="PF07905"/>
    </source>
</evidence>
<dbReference type="InterPro" id="IPR012914">
    <property type="entry name" value="PucR_dom"/>
</dbReference>
<evidence type="ECO:0000313" key="5">
    <source>
        <dbReference type="EMBL" id="GMK44253.1"/>
    </source>
</evidence>
<gene>
    <name evidence="5" type="primary">pucR_2</name>
    <name evidence="5" type="ORF">PghCCS26_13800</name>
</gene>